<reference evidence="2 3" key="1">
    <citation type="submission" date="2024-10" db="EMBL/GenBank/DDBJ databases">
        <title>Updated reference genomes for cyclostephanoid diatoms.</title>
        <authorList>
            <person name="Roberts W.R."/>
            <person name="Alverson A.J."/>
        </authorList>
    </citation>
    <scope>NUCLEOTIDE SEQUENCE [LARGE SCALE GENOMIC DNA]</scope>
    <source>
        <strain evidence="2 3">AJA228-03</strain>
    </source>
</reference>
<comment type="caution">
    <text evidence="2">The sequence shown here is derived from an EMBL/GenBank/DDBJ whole genome shotgun (WGS) entry which is preliminary data.</text>
</comment>
<proteinExistence type="predicted"/>
<protein>
    <submittedName>
        <fullName evidence="2">Uncharacterized protein</fullName>
    </submittedName>
</protein>
<evidence type="ECO:0000313" key="2">
    <source>
        <dbReference type="EMBL" id="KAL3827095.1"/>
    </source>
</evidence>
<evidence type="ECO:0000256" key="1">
    <source>
        <dbReference type="SAM" id="Phobius"/>
    </source>
</evidence>
<organism evidence="2 3">
    <name type="scientific">Cyclostephanos tholiformis</name>
    <dbReference type="NCBI Taxonomy" id="382380"/>
    <lineage>
        <taxon>Eukaryota</taxon>
        <taxon>Sar</taxon>
        <taxon>Stramenopiles</taxon>
        <taxon>Ochrophyta</taxon>
        <taxon>Bacillariophyta</taxon>
        <taxon>Coscinodiscophyceae</taxon>
        <taxon>Thalassiosirophycidae</taxon>
        <taxon>Stephanodiscales</taxon>
        <taxon>Stephanodiscaceae</taxon>
        <taxon>Cyclostephanos</taxon>
    </lineage>
</organism>
<dbReference type="Proteomes" id="UP001530377">
    <property type="component" value="Unassembled WGS sequence"/>
</dbReference>
<sequence length="338" mass="36640">MKDFLSPLLSIGISSFVVAAQQHVRLTTTSANFDLSITFEQGRTVPSINDLFRFESITSKLFYTGLSADAGSDADHAVPHVIVVSVHVEHMTHDEYAPTANVNDGVGLSLKSVVSVTFSDVGLYNALEVAPVDGGLEVNTAPDVASLLTKRVSHSEILKVMIAEELVANDTRVLSLSFTEFDGSSNVRGVTATETDIISRKKDDGLLMFFAGVMMTFLLLGIATVSAWVYKKEVSSWDDHDSCKIVHFKGDANLEVASTASGILGGKGHHPQAENDENAHPNSLAYRRKSPMSRKSGAVSASSKQHRLGITKMESVLTPQKSINLNDRTPMYNIERLM</sequence>
<dbReference type="EMBL" id="JALLPB020000008">
    <property type="protein sequence ID" value="KAL3827095.1"/>
    <property type="molecule type" value="Genomic_DNA"/>
</dbReference>
<evidence type="ECO:0000313" key="3">
    <source>
        <dbReference type="Proteomes" id="UP001530377"/>
    </source>
</evidence>
<feature type="transmembrane region" description="Helical" evidence="1">
    <location>
        <begin position="206"/>
        <end position="230"/>
    </location>
</feature>
<accession>A0ABD3SRU9</accession>
<keyword evidence="1" id="KW-1133">Transmembrane helix</keyword>
<name>A0ABD3SRU9_9STRA</name>
<keyword evidence="3" id="KW-1185">Reference proteome</keyword>
<keyword evidence="1" id="KW-0472">Membrane</keyword>
<gene>
    <name evidence="2" type="ORF">ACHAXA_002330</name>
</gene>
<keyword evidence="1" id="KW-0812">Transmembrane</keyword>
<dbReference type="AlphaFoldDB" id="A0ABD3SRU9"/>